<dbReference type="EMBL" id="KL197711">
    <property type="protein sequence ID" value="KDQ62692.1"/>
    <property type="molecule type" value="Genomic_DNA"/>
</dbReference>
<dbReference type="AlphaFoldDB" id="A0A067QGP6"/>
<accession>A0A067QGP6</accession>
<dbReference type="HOGENOM" id="CLU_061244_1_1_1"/>
<dbReference type="OrthoDB" id="2310204at2759"/>
<evidence type="ECO:0000313" key="2">
    <source>
        <dbReference type="Proteomes" id="UP000027265"/>
    </source>
</evidence>
<proteinExistence type="predicted"/>
<gene>
    <name evidence="1" type="ORF">JAAARDRAFT_121300</name>
</gene>
<protein>
    <submittedName>
        <fullName evidence="1">Uncharacterized protein</fullName>
    </submittedName>
</protein>
<organism evidence="1 2">
    <name type="scientific">Jaapia argillacea MUCL 33604</name>
    <dbReference type="NCBI Taxonomy" id="933084"/>
    <lineage>
        <taxon>Eukaryota</taxon>
        <taxon>Fungi</taxon>
        <taxon>Dikarya</taxon>
        <taxon>Basidiomycota</taxon>
        <taxon>Agaricomycotina</taxon>
        <taxon>Agaricomycetes</taxon>
        <taxon>Agaricomycetidae</taxon>
        <taxon>Jaapiales</taxon>
        <taxon>Jaapiaceae</taxon>
        <taxon>Jaapia</taxon>
    </lineage>
</organism>
<sequence>MEAGEPQAIFQQVSSTSASDWELQGWHDPRLNGGRFLDFTTKTHGEPLNVIISGLSDPFILTEFGFHQYAKSIGFSEECMGLHYGNIHEADLGDGDGRKQEMFLARQYYFPVWGTCWESVAGGQHFRAWKQNGTHANSGAWFIGASKEEHSGKHHTITADGYNLGRDYLVERATAGSHWKSNWWVADLEWKEGLLEPGNDGVNHGIDQDGRVAILTVRSV</sequence>
<dbReference type="InParanoid" id="A0A067QGP6"/>
<reference evidence="2" key="1">
    <citation type="journal article" date="2014" name="Proc. Natl. Acad. Sci. U.S.A.">
        <title>Extensive sampling of basidiomycete genomes demonstrates inadequacy of the white-rot/brown-rot paradigm for wood decay fungi.</title>
        <authorList>
            <person name="Riley R."/>
            <person name="Salamov A.A."/>
            <person name="Brown D.W."/>
            <person name="Nagy L.G."/>
            <person name="Floudas D."/>
            <person name="Held B.W."/>
            <person name="Levasseur A."/>
            <person name="Lombard V."/>
            <person name="Morin E."/>
            <person name="Otillar R."/>
            <person name="Lindquist E.A."/>
            <person name="Sun H."/>
            <person name="LaButti K.M."/>
            <person name="Schmutz J."/>
            <person name="Jabbour D."/>
            <person name="Luo H."/>
            <person name="Baker S.E."/>
            <person name="Pisabarro A.G."/>
            <person name="Walton J.D."/>
            <person name="Blanchette R.A."/>
            <person name="Henrissat B."/>
            <person name="Martin F."/>
            <person name="Cullen D."/>
            <person name="Hibbett D.S."/>
            <person name="Grigoriev I.V."/>
        </authorList>
    </citation>
    <scope>NUCLEOTIDE SEQUENCE [LARGE SCALE GENOMIC DNA]</scope>
    <source>
        <strain evidence="2">MUCL 33604</strain>
    </source>
</reference>
<keyword evidence="2" id="KW-1185">Reference proteome</keyword>
<dbReference type="Proteomes" id="UP000027265">
    <property type="component" value="Unassembled WGS sequence"/>
</dbReference>
<evidence type="ECO:0000313" key="1">
    <source>
        <dbReference type="EMBL" id="KDQ62692.1"/>
    </source>
</evidence>
<name>A0A067QGP6_9AGAM</name>